<comment type="caution">
    <text evidence="8">The sequence shown here is derived from an EMBL/GenBank/DDBJ whole genome shotgun (WGS) entry which is preliminary data.</text>
</comment>
<keyword evidence="9" id="KW-1185">Reference proteome</keyword>
<dbReference type="Gene3D" id="3.40.50.300">
    <property type="entry name" value="P-loop containing nucleotide triphosphate hydrolases"/>
    <property type="match status" value="1"/>
</dbReference>
<dbReference type="GO" id="GO:0015807">
    <property type="term" value="P:L-amino acid transport"/>
    <property type="evidence" value="ECO:0007669"/>
    <property type="project" value="TreeGrafter"/>
</dbReference>
<dbReference type="Proteomes" id="UP000608923">
    <property type="component" value="Unassembled WGS sequence"/>
</dbReference>
<dbReference type="PANTHER" id="PTHR43820:SF2">
    <property type="entry name" value="ABC TRANSPORTER ATP-BINDING PROTEIN"/>
    <property type="match status" value="1"/>
</dbReference>
<dbReference type="Pfam" id="PF00005">
    <property type="entry name" value="ABC_tran"/>
    <property type="match status" value="1"/>
</dbReference>
<dbReference type="GO" id="GO:0016887">
    <property type="term" value="F:ATP hydrolysis activity"/>
    <property type="evidence" value="ECO:0007669"/>
    <property type="project" value="InterPro"/>
</dbReference>
<keyword evidence="3" id="KW-0472">Membrane</keyword>
<dbReference type="SUPFAM" id="SSF52540">
    <property type="entry name" value="P-loop containing nucleoside triphosphate hydrolases"/>
    <property type="match status" value="1"/>
</dbReference>
<dbReference type="GO" id="GO:0005524">
    <property type="term" value="F:ATP binding"/>
    <property type="evidence" value="ECO:0007669"/>
    <property type="project" value="UniProtKB-KW"/>
</dbReference>
<proteinExistence type="inferred from homology"/>
<evidence type="ECO:0000256" key="5">
    <source>
        <dbReference type="ARBA" id="ARBA00022840"/>
    </source>
</evidence>
<organism evidence="8 9">
    <name type="scientific">Alcaligenes pakistanensis</name>
    <dbReference type="NCBI Taxonomy" id="1482717"/>
    <lineage>
        <taxon>Bacteria</taxon>
        <taxon>Pseudomonadati</taxon>
        <taxon>Pseudomonadota</taxon>
        <taxon>Betaproteobacteria</taxon>
        <taxon>Burkholderiales</taxon>
        <taxon>Alcaligenaceae</taxon>
        <taxon>Alcaligenes</taxon>
    </lineage>
</organism>
<feature type="domain" description="ABC transporter" evidence="7">
    <location>
        <begin position="23"/>
        <end position="259"/>
    </location>
</feature>
<accession>A0A8H9M1Z8</accession>
<keyword evidence="6" id="KW-0029">Amino-acid transport</keyword>
<evidence type="ECO:0000256" key="1">
    <source>
        <dbReference type="ARBA" id="ARBA00005417"/>
    </source>
</evidence>
<keyword evidence="5 8" id="KW-0067">ATP-binding</keyword>
<dbReference type="InterPro" id="IPR003593">
    <property type="entry name" value="AAA+_ATPase"/>
</dbReference>
<dbReference type="GO" id="GO:0015658">
    <property type="term" value="F:branched-chain amino acid transmembrane transporter activity"/>
    <property type="evidence" value="ECO:0007669"/>
    <property type="project" value="TreeGrafter"/>
</dbReference>
<dbReference type="InterPro" id="IPR003439">
    <property type="entry name" value="ABC_transporter-like_ATP-bd"/>
</dbReference>
<dbReference type="PROSITE" id="PS50893">
    <property type="entry name" value="ABC_TRANSPORTER_2"/>
    <property type="match status" value="1"/>
</dbReference>
<evidence type="ECO:0000256" key="3">
    <source>
        <dbReference type="ARBA" id="ARBA00022475"/>
    </source>
</evidence>
<dbReference type="RefSeq" id="WP_229841513.1">
    <property type="nucleotide sequence ID" value="NZ_BMZN01000007.1"/>
</dbReference>
<gene>
    <name evidence="8" type="ORF">GCM10010096_36140</name>
</gene>
<dbReference type="EMBL" id="BMZN01000007">
    <property type="protein sequence ID" value="GHC59591.1"/>
    <property type="molecule type" value="Genomic_DNA"/>
</dbReference>
<dbReference type="SMART" id="SM00382">
    <property type="entry name" value="AAA"/>
    <property type="match status" value="1"/>
</dbReference>
<keyword evidence="3" id="KW-1003">Cell membrane</keyword>
<dbReference type="PROSITE" id="PS00211">
    <property type="entry name" value="ABC_TRANSPORTER_1"/>
    <property type="match status" value="1"/>
</dbReference>
<keyword evidence="4" id="KW-0547">Nucleotide-binding</keyword>
<sequence>MTQDLVAGSDRAATGATAEAPLLSVDGLNAWYGAAHILFDLSLTVQRGEVVALMGRNGAGKSTTLKSVMGLMERSNGHIEFMGQTIHDKQPFEIARAGLGFVPEDRRIFTDLSVTENLEVGRQPPRHWPDGTAAPHWLPERLYSLFPNLGQMQDRPGGQMSGGEQQMLTVARTLMGNPYLVLLDEPSEGVAPVIVEQMVHMILELKQAGVSILLSEQNLHFAELVSDRAYVLEKGQIRYSGAMQELSANEQVRRTYLSV</sequence>
<evidence type="ECO:0000313" key="8">
    <source>
        <dbReference type="EMBL" id="GHC59591.1"/>
    </source>
</evidence>
<evidence type="ECO:0000256" key="2">
    <source>
        <dbReference type="ARBA" id="ARBA00022448"/>
    </source>
</evidence>
<evidence type="ECO:0000256" key="4">
    <source>
        <dbReference type="ARBA" id="ARBA00022741"/>
    </source>
</evidence>
<evidence type="ECO:0000259" key="7">
    <source>
        <dbReference type="PROSITE" id="PS50893"/>
    </source>
</evidence>
<dbReference type="InterPro" id="IPR017871">
    <property type="entry name" value="ABC_transporter-like_CS"/>
</dbReference>
<dbReference type="InterPro" id="IPR052156">
    <property type="entry name" value="BCAA_Transport_ATP-bd_LivF"/>
</dbReference>
<dbReference type="PANTHER" id="PTHR43820">
    <property type="entry name" value="HIGH-AFFINITY BRANCHED-CHAIN AMINO ACID TRANSPORT ATP-BINDING PROTEIN LIVF"/>
    <property type="match status" value="1"/>
</dbReference>
<dbReference type="AlphaFoldDB" id="A0A8H9M1Z8"/>
<dbReference type="CDD" id="cd03224">
    <property type="entry name" value="ABC_TM1139_LivF_branched"/>
    <property type="match status" value="1"/>
</dbReference>
<evidence type="ECO:0000313" key="9">
    <source>
        <dbReference type="Proteomes" id="UP000608923"/>
    </source>
</evidence>
<reference evidence="9" key="1">
    <citation type="journal article" date="2019" name="Int. J. Syst. Evol. Microbiol.">
        <title>The Global Catalogue of Microorganisms (GCM) 10K type strain sequencing project: providing services to taxonomists for standard genome sequencing and annotation.</title>
        <authorList>
            <consortium name="The Broad Institute Genomics Platform"/>
            <consortium name="The Broad Institute Genome Sequencing Center for Infectious Disease"/>
            <person name="Wu L."/>
            <person name="Ma J."/>
        </authorList>
    </citation>
    <scope>NUCLEOTIDE SEQUENCE [LARGE SCALE GENOMIC DNA]</scope>
    <source>
        <strain evidence="9">KCTC 42083</strain>
    </source>
</reference>
<name>A0A8H9M1Z8_9BURK</name>
<protein>
    <submittedName>
        <fullName evidence="8">ABC transporter ATP-binding protein</fullName>
    </submittedName>
</protein>
<evidence type="ECO:0000256" key="6">
    <source>
        <dbReference type="ARBA" id="ARBA00022970"/>
    </source>
</evidence>
<keyword evidence="2" id="KW-0813">Transport</keyword>
<dbReference type="InterPro" id="IPR027417">
    <property type="entry name" value="P-loop_NTPase"/>
</dbReference>
<comment type="similarity">
    <text evidence="1">Belongs to the ABC transporter superfamily.</text>
</comment>